<evidence type="ECO:0000313" key="3">
    <source>
        <dbReference type="Proteomes" id="UP000030690"/>
    </source>
</evidence>
<sequence length="381" mass="45465">MSEVKEGVKIELLRLSPPLFNNNIWNMFKITEMEKINFDKDINDNISLSNEISLSLPINSRKVYIGQNFKSQINISSNLKNNIQVNLINVDIWTRDNNFNIYKNEESVNISPNTFFSFVTCFPVYFFDVFTIRCTAEYKIGSEKKKLKKDFNFISRDPFNIRYSLVHKNDKLYMQIIMKNTEEDNIMLNDIILKDIKCELIKNEGCNKVHNGIHYFKQHDEYSMIFCIDDEKSKRYILNNTLDNDNITNMEIIYFTNNGGKGIHNLHYLKKNTSTDNFKIYLKENNNIYYTINKIYNFEIIFENNTDEDMFLEIFVHNNSNIHIVNNFVKEHIIKSKTKKSHFFYTLFINQGIHFFNNITIYNKKNKTTKEYIKLFKLFVK</sequence>
<accession>A0A024VAF3</accession>
<dbReference type="AlphaFoldDB" id="A0A024VAF3"/>
<evidence type="ECO:0000313" key="2">
    <source>
        <dbReference type="EMBL" id="ETW20008.1"/>
    </source>
</evidence>
<dbReference type="OrthoDB" id="10250284at2759"/>
<evidence type="ECO:0000259" key="1">
    <source>
        <dbReference type="Pfam" id="PF06159"/>
    </source>
</evidence>
<feature type="domain" description="Trafficking protein particle complex subunit 13 N-terminal" evidence="1">
    <location>
        <begin position="11"/>
        <end position="154"/>
    </location>
</feature>
<dbReference type="Proteomes" id="UP000030690">
    <property type="component" value="Unassembled WGS sequence"/>
</dbReference>
<reference evidence="2 3" key="2">
    <citation type="submission" date="2013-02" db="EMBL/GenBank/DDBJ databases">
        <title>The Genome Sequence of Plasmodium falciparum Vietnam Oak-Knoll (FVO).</title>
        <authorList>
            <consortium name="The Broad Institute Genome Sequencing Platform"/>
            <consortium name="The Broad Institute Genome Sequencing Center for Infectious Disease"/>
            <person name="Neafsey D."/>
            <person name="Cheeseman I."/>
            <person name="Volkman S."/>
            <person name="Adams J."/>
            <person name="Walker B."/>
            <person name="Young S.K."/>
            <person name="Zeng Q."/>
            <person name="Gargeya S."/>
            <person name="Fitzgerald M."/>
            <person name="Haas B."/>
            <person name="Abouelleil A."/>
            <person name="Alvarado L."/>
            <person name="Arachchi H.M."/>
            <person name="Berlin A.M."/>
            <person name="Chapman S.B."/>
            <person name="Dewar J."/>
            <person name="Goldberg J."/>
            <person name="Griggs A."/>
            <person name="Gujja S."/>
            <person name="Hansen M."/>
            <person name="Howarth C."/>
            <person name="Imamovic A."/>
            <person name="Larimer J."/>
            <person name="McCowan C."/>
            <person name="Murphy C."/>
            <person name="Neiman D."/>
            <person name="Pearson M."/>
            <person name="Priest M."/>
            <person name="Roberts A."/>
            <person name="Saif S."/>
            <person name="Shea T."/>
            <person name="Sisk P."/>
            <person name="Sykes S."/>
            <person name="Wortman J."/>
            <person name="Nusbaum C."/>
            <person name="Birren B."/>
        </authorList>
    </citation>
    <scope>NUCLEOTIDE SEQUENCE [LARGE SCALE GENOMIC DNA]</scope>
    <source>
        <strain evidence="3">Vietnam Oak-Knoll (FVO)</strain>
    </source>
</reference>
<dbReference type="InterPro" id="IPR010378">
    <property type="entry name" value="TRAPPC13"/>
</dbReference>
<proteinExistence type="predicted"/>
<dbReference type="EMBL" id="KI925025">
    <property type="protein sequence ID" value="ETW20008.1"/>
    <property type="molecule type" value="Genomic_DNA"/>
</dbReference>
<dbReference type="PANTHER" id="PTHR13134:SF3">
    <property type="entry name" value="TRAFFICKING PROTEIN PARTICLE COMPLEX SUBUNIT 13"/>
    <property type="match status" value="1"/>
</dbReference>
<dbReference type="GO" id="GO:1990072">
    <property type="term" value="C:TRAPPIII protein complex"/>
    <property type="evidence" value="ECO:0007669"/>
    <property type="project" value="TreeGrafter"/>
</dbReference>
<reference evidence="2 3" key="1">
    <citation type="submission" date="2013-02" db="EMBL/GenBank/DDBJ databases">
        <title>The Genome Annotation of Plasmodium falciparum Vietnam Oak-Knoll (FVO).</title>
        <authorList>
            <consortium name="The Broad Institute Genome Sequencing Platform"/>
            <consortium name="The Broad Institute Genome Sequencing Center for Infectious Disease"/>
            <person name="Neafsey D."/>
            <person name="Hoffman S."/>
            <person name="Volkman S."/>
            <person name="Rosenthal P."/>
            <person name="Walker B."/>
            <person name="Young S.K."/>
            <person name="Zeng Q."/>
            <person name="Gargeya S."/>
            <person name="Fitzgerald M."/>
            <person name="Haas B."/>
            <person name="Abouelleil A."/>
            <person name="Allen A.W."/>
            <person name="Alvarado L."/>
            <person name="Arachchi H.M."/>
            <person name="Berlin A.M."/>
            <person name="Chapman S.B."/>
            <person name="Gainer-Dewar J."/>
            <person name="Goldberg J."/>
            <person name="Griggs A."/>
            <person name="Gujja S."/>
            <person name="Hansen M."/>
            <person name="Howarth C."/>
            <person name="Imamovic A."/>
            <person name="Ireland A."/>
            <person name="Larimer J."/>
            <person name="McCowan C."/>
            <person name="Murphy C."/>
            <person name="Pearson M."/>
            <person name="Poon T.W."/>
            <person name="Priest M."/>
            <person name="Roberts A."/>
            <person name="Saif S."/>
            <person name="Shea T."/>
            <person name="Sisk P."/>
            <person name="Sykes S."/>
            <person name="Wortman J."/>
            <person name="Nusbaum C."/>
            <person name="Birren B."/>
        </authorList>
    </citation>
    <scope>NUCLEOTIDE SEQUENCE [LARGE SCALE GENOMIC DNA]</scope>
    <source>
        <strain evidence="3">Vietnam Oak-Knoll (FVO)</strain>
    </source>
</reference>
<dbReference type="PANTHER" id="PTHR13134">
    <property type="entry name" value="TRAFFICKING PROTEIN PARTICLE COMPLEX SUBUNIT 13"/>
    <property type="match status" value="1"/>
</dbReference>
<dbReference type="InterPro" id="IPR055427">
    <property type="entry name" value="TRAPPC13_N"/>
</dbReference>
<dbReference type="Pfam" id="PF06159">
    <property type="entry name" value="TRAPPC13_N"/>
    <property type="match status" value="1"/>
</dbReference>
<organism evidence="2 3">
    <name type="scientific">Plasmodium falciparum Vietnam Oak-Knoll</name>
    <name type="common">FVO</name>
    <dbReference type="NCBI Taxonomy" id="1036723"/>
    <lineage>
        <taxon>Eukaryota</taxon>
        <taxon>Sar</taxon>
        <taxon>Alveolata</taxon>
        <taxon>Apicomplexa</taxon>
        <taxon>Aconoidasida</taxon>
        <taxon>Haemosporida</taxon>
        <taxon>Plasmodiidae</taxon>
        <taxon>Plasmodium</taxon>
        <taxon>Plasmodium (Laverania)</taxon>
    </lineage>
</organism>
<name>A0A024VAF3_PLAFA</name>
<protein>
    <recommendedName>
        <fullName evidence="1">Trafficking protein particle complex subunit 13 N-terminal domain-containing protein</fullName>
    </recommendedName>
</protein>
<gene>
    <name evidence="2" type="ORF">PFFVO_00909</name>
</gene>